<dbReference type="PRINTS" id="PR00819">
    <property type="entry name" value="CBXCFQXSUPER"/>
</dbReference>
<dbReference type="OrthoDB" id="9806903at2"/>
<feature type="region of interest" description="Disordered" evidence="4">
    <location>
        <begin position="503"/>
        <end position="551"/>
    </location>
</feature>
<evidence type="ECO:0000259" key="5">
    <source>
        <dbReference type="SMART" id="SM00382"/>
    </source>
</evidence>
<dbReference type="EMBL" id="JXSX01000001">
    <property type="protein sequence ID" value="KIR66175.1"/>
    <property type="molecule type" value="Genomic_DNA"/>
</dbReference>
<dbReference type="Proteomes" id="UP000032254">
    <property type="component" value="Unassembled WGS sequence"/>
</dbReference>
<dbReference type="InterPro" id="IPR011050">
    <property type="entry name" value="Pectin_lyase_fold/virulence"/>
</dbReference>
<dbReference type="RefSeq" id="WP_043963035.1">
    <property type="nucleotide sequence ID" value="NZ_JXSX01000001.1"/>
</dbReference>
<feature type="domain" description="AAA+ ATPase" evidence="5">
    <location>
        <begin position="591"/>
        <end position="732"/>
    </location>
</feature>
<dbReference type="GeneID" id="301305100"/>
<dbReference type="InterPro" id="IPR003593">
    <property type="entry name" value="AAA+_ATPase"/>
</dbReference>
<dbReference type="GO" id="GO:0005524">
    <property type="term" value="F:ATP binding"/>
    <property type="evidence" value="ECO:0007669"/>
    <property type="project" value="UniProtKB-KW"/>
</dbReference>
<protein>
    <submittedName>
        <fullName evidence="6">ATPase</fullName>
    </submittedName>
</protein>
<dbReference type="InterPro" id="IPR012334">
    <property type="entry name" value="Pectin_lyas_fold"/>
</dbReference>
<dbReference type="Gene3D" id="1.10.8.60">
    <property type="match status" value="1"/>
</dbReference>
<reference evidence="6 7" key="1">
    <citation type="submission" date="2015-01" db="EMBL/GenBank/DDBJ databases">
        <title>Sequencing and annotation of Micromonospora carbonacea strain JXNU-1 genome.</title>
        <authorList>
            <person name="Long Z."/>
            <person name="Huang Y."/>
            <person name="Jiang Y."/>
        </authorList>
    </citation>
    <scope>NUCLEOTIDE SEQUENCE [LARGE SCALE GENOMIC DNA]</scope>
    <source>
        <strain evidence="6 7">JXNU-1</strain>
    </source>
</reference>
<dbReference type="InterPro" id="IPR050773">
    <property type="entry name" value="CbxX/CfxQ_RuBisCO_ESX"/>
</dbReference>
<dbReference type="CDD" id="cd00009">
    <property type="entry name" value="AAA"/>
    <property type="match status" value="1"/>
</dbReference>
<evidence type="ECO:0000256" key="1">
    <source>
        <dbReference type="ARBA" id="ARBA00010378"/>
    </source>
</evidence>
<comment type="caution">
    <text evidence="6">The sequence shown here is derived from an EMBL/GenBank/DDBJ whole genome shotgun (WGS) entry which is preliminary data.</text>
</comment>
<dbReference type="Gene3D" id="2.160.20.20">
    <property type="match status" value="1"/>
</dbReference>
<name>A0A0D0X9U0_9ACTN</name>
<dbReference type="GO" id="GO:0016887">
    <property type="term" value="F:ATP hydrolysis activity"/>
    <property type="evidence" value="ECO:0007669"/>
    <property type="project" value="InterPro"/>
</dbReference>
<dbReference type="InterPro" id="IPR003959">
    <property type="entry name" value="ATPase_AAA_core"/>
</dbReference>
<proteinExistence type="inferred from homology"/>
<feature type="compositionally biased region" description="Basic and acidic residues" evidence="4">
    <location>
        <begin position="503"/>
        <end position="519"/>
    </location>
</feature>
<keyword evidence="2" id="KW-0547">Nucleotide-binding</keyword>
<dbReference type="FunFam" id="3.40.50.300:FF:000216">
    <property type="entry name" value="Type VII secretion ATPase EccA"/>
    <property type="match status" value="1"/>
</dbReference>
<gene>
    <name evidence="6" type="ORF">TK50_13325</name>
</gene>
<dbReference type="SUPFAM" id="SSF51126">
    <property type="entry name" value="Pectin lyase-like"/>
    <property type="match status" value="3"/>
</dbReference>
<sequence>MSGEVLVVGGGRPNAYPTIGSALSRARPGTTIAVHAGRYSERLVVGNSVTIAAEDGVGTVEVHVEEGSVLVGNGTGAQLRGIVLSSADDRLAAVDVHSGQVALDNCTVRGAAWVALLARHEGSIALHGCTVGSTGGAGIVVTSDRLSTVEDTVVTDVSSSGIVVAEKGVLTLRRSAVRSPGDNGICVNGDARCVIEECGITGAGKPALVVEQRGHARVTGLTVRDSRNVDLYVRGEVDVTITGSEFTGAEVQAAHVADGATPHFHDCLFRSAGGAAVHVTGGARPRFTDCTVADSPVGVQADGGSRPRFDGLTVHGTGEHVARVVGGAGVELSRLRADRFAGAGLLVDGATVEGTDLRVDGGAGVAVEVRGGGVATVCDARLSGGGEHAVTVGGGSTLGLESARLRGAGLLAVDAATVTVRDCEIVAASGTALTAGDGVLLTAARTRIRDAGGTGVLLGPGSSGTLTECEVLDSAGDGVGVDTGLPVELTRCTVRGSAGEDLRRGADARVALRDTEDPVRAPGHSPRPPDASPADDGQPTPPPGAESPAGALGELAGLIGLRGVKQEVSALVNLIRMAQARQRMGLPMPPMSRHLVFAGPPGTGKTTVARLYGSVLAELGVLTKGHLVEAARADLVGQYIGSTAIKTTELVTRALGGVLFVDEAYTLSAGSGGSGPDFGQEAIDALMKMMEDHRDELVVIVAGYSELMGRFLDSNPGLASRFTRTVEFPNYSVDELVTITSNLCAKHYYELTDDAHDAVARYFERVPKGPTFGNGRVARKLFEAMINNQASRLAALPPGRDVALNRLTAADLGPELALLDELPTPADAAPDAAADPAGAVDATHGWRRMGELVGGEAVREAAAATLVELCRLRGRQRSIGRAGNVVITGRRGDGRTEYARHYAAALSELGLVSTGQLVRVSVAGELAPQWPGQARHLVRAAVRDARGGVLVVEHARAEGAAEVLEALVDEMRDNPADPLVVLIGEEPVTDGVPGLADAFGRRWRVPPHSAAELGEIAVRQLLRRGHEVPDDVRAAIAELAARLAEPTVRGAHLLAAGLARTAASRTLAVADLVGVSWSPQPTGGLAAVG</sequence>
<dbReference type="PATRIC" id="fig|47853.6.peg.2818"/>
<evidence type="ECO:0000313" key="6">
    <source>
        <dbReference type="EMBL" id="KIR66175.1"/>
    </source>
</evidence>
<dbReference type="PANTHER" id="PTHR43392">
    <property type="entry name" value="AAA-TYPE ATPASE FAMILY PROTEIN / ANKYRIN REPEAT FAMILY PROTEIN"/>
    <property type="match status" value="1"/>
</dbReference>
<dbReference type="InterPro" id="IPR012332">
    <property type="entry name" value="Autotransporter_pectin_lyase_C"/>
</dbReference>
<keyword evidence="7" id="KW-1185">Reference proteome</keyword>
<dbReference type="SMART" id="SM00382">
    <property type="entry name" value="AAA"/>
    <property type="match status" value="1"/>
</dbReference>
<dbReference type="SMART" id="SM00710">
    <property type="entry name" value="PbH1"/>
    <property type="match status" value="13"/>
</dbReference>
<evidence type="ECO:0000256" key="3">
    <source>
        <dbReference type="ARBA" id="ARBA00022840"/>
    </source>
</evidence>
<dbReference type="PANTHER" id="PTHR43392:SF2">
    <property type="entry name" value="AAA-TYPE ATPASE FAMILY PROTEIN _ ANKYRIN REPEAT FAMILY PROTEIN"/>
    <property type="match status" value="1"/>
</dbReference>
<dbReference type="AlphaFoldDB" id="A0A0D0X9U0"/>
<dbReference type="Gene3D" id="3.40.50.300">
    <property type="entry name" value="P-loop containing nucleotide triphosphate hydrolases"/>
    <property type="match status" value="2"/>
</dbReference>
<dbReference type="Pfam" id="PF17866">
    <property type="entry name" value="AAA_lid_6"/>
    <property type="match status" value="1"/>
</dbReference>
<dbReference type="Pfam" id="PF13229">
    <property type="entry name" value="Beta_helix"/>
    <property type="match status" value="2"/>
</dbReference>
<evidence type="ECO:0000256" key="2">
    <source>
        <dbReference type="ARBA" id="ARBA00022741"/>
    </source>
</evidence>
<dbReference type="InterPro" id="IPR027417">
    <property type="entry name" value="P-loop_NTPase"/>
</dbReference>
<dbReference type="Pfam" id="PF00004">
    <property type="entry name" value="AAA"/>
    <property type="match status" value="1"/>
</dbReference>
<dbReference type="InterPro" id="IPR039448">
    <property type="entry name" value="Beta_helix"/>
</dbReference>
<dbReference type="InterPro" id="IPR000641">
    <property type="entry name" value="CbxX/CfxQ"/>
</dbReference>
<keyword evidence="3" id="KW-0067">ATP-binding</keyword>
<dbReference type="SUPFAM" id="SSF52540">
    <property type="entry name" value="P-loop containing nucleoside triphosphate hydrolases"/>
    <property type="match status" value="2"/>
</dbReference>
<comment type="similarity">
    <text evidence="1">Belongs to the CbxX/CfxQ family.</text>
</comment>
<accession>A0A0D0X9U0</accession>
<evidence type="ECO:0000256" key="4">
    <source>
        <dbReference type="SAM" id="MobiDB-lite"/>
    </source>
</evidence>
<organism evidence="6 7">
    <name type="scientific">Micromonospora haikouensis</name>
    <dbReference type="NCBI Taxonomy" id="686309"/>
    <lineage>
        <taxon>Bacteria</taxon>
        <taxon>Bacillati</taxon>
        <taxon>Actinomycetota</taxon>
        <taxon>Actinomycetes</taxon>
        <taxon>Micromonosporales</taxon>
        <taxon>Micromonosporaceae</taxon>
        <taxon>Micromonospora</taxon>
    </lineage>
</organism>
<dbReference type="InterPro" id="IPR006626">
    <property type="entry name" value="PbH1"/>
</dbReference>
<evidence type="ECO:0000313" key="7">
    <source>
        <dbReference type="Proteomes" id="UP000032254"/>
    </source>
</evidence>
<dbReference type="InterPro" id="IPR041627">
    <property type="entry name" value="AAA_lid_6"/>
</dbReference>
<dbReference type="Gene3D" id="2.160.20.10">
    <property type="entry name" value="Single-stranded right-handed beta-helix, Pectin lyase-like"/>
    <property type="match status" value="1"/>
</dbReference>